<evidence type="ECO:0000256" key="2">
    <source>
        <dbReference type="ARBA" id="ARBA00022908"/>
    </source>
</evidence>
<gene>
    <name evidence="8" type="ORF">GCM10022257_21340</name>
</gene>
<evidence type="ECO:0000313" key="8">
    <source>
        <dbReference type="EMBL" id="GAA4270033.1"/>
    </source>
</evidence>
<accession>A0ABP8ED65</accession>
<dbReference type="PROSITE" id="PS51898">
    <property type="entry name" value="TYR_RECOMBINASE"/>
    <property type="match status" value="1"/>
</dbReference>
<feature type="domain" description="Core-binding (CB)" evidence="7">
    <location>
        <begin position="102"/>
        <end position="184"/>
    </location>
</feature>
<keyword evidence="2" id="KW-0229">DNA integration</keyword>
<dbReference type="InterPro" id="IPR013762">
    <property type="entry name" value="Integrase-like_cat_sf"/>
</dbReference>
<dbReference type="PANTHER" id="PTHR30349:SF64">
    <property type="entry name" value="PROPHAGE INTEGRASE INTD-RELATED"/>
    <property type="match status" value="1"/>
</dbReference>
<keyword evidence="3 5" id="KW-0238">DNA-binding</keyword>
<dbReference type="InterPro" id="IPR011010">
    <property type="entry name" value="DNA_brk_join_enz"/>
</dbReference>
<keyword evidence="9" id="KW-1185">Reference proteome</keyword>
<dbReference type="InterPro" id="IPR025269">
    <property type="entry name" value="SAM-like_dom"/>
</dbReference>
<evidence type="ECO:0000256" key="1">
    <source>
        <dbReference type="ARBA" id="ARBA00008857"/>
    </source>
</evidence>
<reference evidence="9" key="1">
    <citation type="journal article" date="2019" name="Int. J. Syst. Evol. Microbiol.">
        <title>The Global Catalogue of Microorganisms (GCM) 10K type strain sequencing project: providing services to taxonomists for standard genome sequencing and annotation.</title>
        <authorList>
            <consortium name="The Broad Institute Genomics Platform"/>
            <consortium name="The Broad Institute Genome Sequencing Center for Infectious Disease"/>
            <person name="Wu L."/>
            <person name="Ma J."/>
        </authorList>
    </citation>
    <scope>NUCLEOTIDE SEQUENCE [LARGE SCALE GENOMIC DNA]</scope>
    <source>
        <strain evidence="9">JCM 17452</strain>
    </source>
</reference>
<name>A0ABP8ED65_9FLAO</name>
<evidence type="ECO:0000313" key="9">
    <source>
        <dbReference type="Proteomes" id="UP001500027"/>
    </source>
</evidence>
<dbReference type="PROSITE" id="PS51900">
    <property type="entry name" value="CB"/>
    <property type="match status" value="1"/>
</dbReference>
<evidence type="ECO:0000256" key="5">
    <source>
        <dbReference type="PROSITE-ProRule" id="PRU01248"/>
    </source>
</evidence>
<feature type="domain" description="Tyr recombinase" evidence="6">
    <location>
        <begin position="206"/>
        <end position="394"/>
    </location>
</feature>
<comment type="caution">
    <text evidence="8">The sequence shown here is derived from an EMBL/GenBank/DDBJ whole genome shotgun (WGS) entry which is preliminary data.</text>
</comment>
<dbReference type="InterPro" id="IPR044068">
    <property type="entry name" value="CB"/>
</dbReference>
<dbReference type="Gene3D" id="1.10.443.10">
    <property type="entry name" value="Intergrase catalytic core"/>
    <property type="match status" value="1"/>
</dbReference>
<dbReference type="PANTHER" id="PTHR30349">
    <property type="entry name" value="PHAGE INTEGRASE-RELATED"/>
    <property type="match status" value="1"/>
</dbReference>
<evidence type="ECO:0000259" key="7">
    <source>
        <dbReference type="PROSITE" id="PS51900"/>
    </source>
</evidence>
<evidence type="ECO:0000256" key="3">
    <source>
        <dbReference type="ARBA" id="ARBA00023125"/>
    </source>
</evidence>
<protein>
    <submittedName>
        <fullName evidence="8">Site-specific integrase</fullName>
    </submittedName>
</protein>
<dbReference type="InterPro" id="IPR010998">
    <property type="entry name" value="Integrase_recombinase_N"/>
</dbReference>
<dbReference type="InterPro" id="IPR002104">
    <property type="entry name" value="Integrase_catalytic"/>
</dbReference>
<dbReference type="InterPro" id="IPR035386">
    <property type="entry name" value="Arm-DNA-bind_5"/>
</dbReference>
<evidence type="ECO:0000259" key="6">
    <source>
        <dbReference type="PROSITE" id="PS51898"/>
    </source>
</evidence>
<dbReference type="Gene3D" id="1.10.150.130">
    <property type="match status" value="1"/>
</dbReference>
<dbReference type="Proteomes" id="UP001500027">
    <property type="component" value="Unassembled WGS sequence"/>
</dbReference>
<organism evidence="8 9">
    <name type="scientific">Hyunsoonleella aestuarii</name>
    <dbReference type="NCBI Taxonomy" id="912802"/>
    <lineage>
        <taxon>Bacteria</taxon>
        <taxon>Pseudomonadati</taxon>
        <taxon>Bacteroidota</taxon>
        <taxon>Flavobacteriia</taxon>
        <taxon>Flavobacteriales</taxon>
        <taxon>Flavobacteriaceae</taxon>
    </lineage>
</organism>
<comment type="similarity">
    <text evidence="1">Belongs to the 'phage' integrase family.</text>
</comment>
<dbReference type="EMBL" id="BAABAV010000002">
    <property type="protein sequence ID" value="GAA4270033.1"/>
    <property type="molecule type" value="Genomic_DNA"/>
</dbReference>
<dbReference type="SUPFAM" id="SSF56349">
    <property type="entry name" value="DNA breaking-rejoining enzymes"/>
    <property type="match status" value="1"/>
</dbReference>
<dbReference type="Pfam" id="PF13102">
    <property type="entry name" value="Phage_int_SAM_5"/>
    <property type="match status" value="1"/>
</dbReference>
<proteinExistence type="inferred from homology"/>
<evidence type="ECO:0000256" key="4">
    <source>
        <dbReference type="ARBA" id="ARBA00023172"/>
    </source>
</evidence>
<sequence length="399" mass="46461">MATVKTTLDTRRPKVNGAYNIIFKIRHHSKVYTINSGIAILDRYWDYEHSKITKQHPNSKLLNLKLLKDYFKIEKAMLTLDDDFTIEKLRNNFKGIAPNTSKSFKKHAQKLIDELMATNKTGNAIVYRTATNRLLEFCGKDIMLNEIDYKLLDKFIHHLQLKGLKQNSISNYLRTIRAIYNKAIKYKLVDRSSYPFYDISIKSQKTANKAITKENLERLISLPLEEDSASWKALNYFMLSFYLRGISFTDMAYLKRSNIINGRVEYIRRKTHKHYSVKLFGNAKSIINNLHEMDQDYLLPVLNNSIVEDSLDAKRIIKQWIKTTNKYLKRFSGEIKTSVIITTYSSRYSFANVAKQLGYSNELIAEALGHSYGNKTTAIYLDSFDTNKIDDMHFKVISF</sequence>
<dbReference type="Pfam" id="PF17293">
    <property type="entry name" value="Arm-DNA-bind_5"/>
    <property type="match status" value="1"/>
</dbReference>
<dbReference type="RefSeq" id="WP_139002414.1">
    <property type="nucleotide sequence ID" value="NZ_BAABAV010000002.1"/>
</dbReference>
<dbReference type="InterPro" id="IPR050090">
    <property type="entry name" value="Tyrosine_recombinase_XerCD"/>
</dbReference>
<keyword evidence="4" id="KW-0233">DNA recombination</keyword>